<dbReference type="Proteomes" id="UP000031666">
    <property type="component" value="Unassembled WGS sequence"/>
</dbReference>
<dbReference type="GO" id="GO:0003676">
    <property type="term" value="F:nucleic acid binding"/>
    <property type="evidence" value="ECO:0007669"/>
    <property type="project" value="InterPro"/>
</dbReference>
<evidence type="ECO:0000313" key="2">
    <source>
        <dbReference type="Proteomes" id="UP000031666"/>
    </source>
</evidence>
<dbReference type="STRING" id="1481914.JCM19241_691"/>
<accession>A0A0B8QSH8</accession>
<protein>
    <recommendedName>
        <fullName evidence="3">NERD domain-containing protein</fullName>
    </recommendedName>
</protein>
<proteinExistence type="predicted"/>
<comment type="caution">
    <text evidence="1">The sequence shown here is derived from an EMBL/GenBank/DDBJ whole genome shotgun (WGS) entry which is preliminary data.</text>
</comment>
<name>A0A0B8QSH8_9VIBR</name>
<dbReference type="InterPro" id="IPR011856">
    <property type="entry name" value="tRNA_endonuc-like_dom_sf"/>
</dbReference>
<evidence type="ECO:0000313" key="1">
    <source>
        <dbReference type="EMBL" id="GAM77963.1"/>
    </source>
</evidence>
<dbReference type="AlphaFoldDB" id="A0A0B8QSH8"/>
<dbReference type="InterPro" id="IPR011335">
    <property type="entry name" value="Restrct_endonuc-II-like"/>
</dbReference>
<organism evidence="1 2">
    <name type="scientific">Vibrio ishigakensis</name>
    <dbReference type="NCBI Taxonomy" id="1481914"/>
    <lineage>
        <taxon>Bacteria</taxon>
        <taxon>Pseudomonadati</taxon>
        <taxon>Pseudomonadota</taxon>
        <taxon>Gammaproteobacteria</taxon>
        <taxon>Vibrionales</taxon>
        <taxon>Vibrionaceae</taxon>
        <taxon>Vibrio</taxon>
    </lineage>
</organism>
<sequence length="726" mass="83882">MNNSYYDELFNDLNKNFDINSAFKLTLEDYLFSSKSKKCRGKNDELFWSSGFLESASIGLLQTDEFVLSLSRYFKQDKLINDYLINRLIEVVPHVVIKAIKRSEAVLDRKHFIWGMFETEACHNSEEISSFRNTMIYLHSAYQDRIKLLTKYKEEFKSLTLVEFLAISSLYSFKHLIKSDVTLDNERLTTEHQIRAMSELTKWKLKESPVEQTKLTEVQITQSIQRFQSPLLFPSSSSDEEARSKLIYFRELLRAQIEMDEFLERSIYPFCFDDTVHYFIKNGSIRMNKLGDDHSWERNGYRQTLLRGYWKRVAIENFIESGMALQRMGSQENHERNQSAYVCALANSLQLERVYGLNELLPIGKGFEVDLFQALLTLELMTAFYIKDYIEEYHHLYSEVGEWQIASAELAMQGLLVGENRFPLTWSEWSTKAKNLVGWTVSERLPKGSLKAAEANLNFWCLNLGDWREGLLSKNEHANQLISERPIFKLGKYCIQLPWLMSSQLSSVSAVNNLRRYANKRATLKDETSRIENNVGDAFEGRGFTVVRSYTSLLEGGDRAGEIDLVCGLDNTVFVIEVKSTFYRSSRKEIISYLDQTLMKAGIQTRRKTEIIEREIRENPGFLSTLNLNSPKPNIVGLIVDTSLEFDHEYFAGFLKVSVEEILIALADNADILCDMESLDNIGGETDTVDDKTTLYPEGFTAKSFLNVIQESLVWKHKEAEYSKCM</sequence>
<evidence type="ECO:0008006" key="3">
    <source>
        <dbReference type="Google" id="ProtNLM"/>
    </source>
</evidence>
<reference evidence="1 2" key="2">
    <citation type="submission" date="2015-01" db="EMBL/GenBank/DDBJ databases">
        <authorList>
            <consortium name="NBRP consortium"/>
            <person name="Sawabe T."/>
            <person name="Meirelles P."/>
            <person name="Feng G."/>
            <person name="Sayaka M."/>
            <person name="Hattori M."/>
            <person name="Ohkuma M."/>
        </authorList>
    </citation>
    <scope>NUCLEOTIDE SEQUENCE [LARGE SCALE GENOMIC DNA]</scope>
    <source>
        <strain evidence="2">JCM 19241</strain>
    </source>
</reference>
<dbReference type="SUPFAM" id="SSF52980">
    <property type="entry name" value="Restriction endonuclease-like"/>
    <property type="match status" value="1"/>
</dbReference>
<dbReference type="Gene3D" id="3.40.1350.10">
    <property type="match status" value="1"/>
</dbReference>
<gene>
    <name evidence="1" type="ORF">JCM19241_691</name>
</gene>
<dbReference type="EMBL" id="BBSC01000011">
    <property type="protein sequence ID" value="GAM77963.1"/>
    <property type="molecule type" value="Genomic_DNA"/>
</dbReference>
<reference evidence="1 2" key="1">
    <citation type="submission" date="2015-01" db="EMBL/GenBank/DDBJ databases">
        <title>Vibrio sp. C94 JCM 19241 whole genome shotgun sequence.</title>
        <authorList>
            <person name="Sawabe T."/>
            <person name="Meirelles P."/>
            <person name="Feng G."/>
            <person name="Sayaka M."/>
            <person name="Hattori M."/>
            <person name="Ohkuma M."/>
        </authorList>
    </citation>
    <scope>NUCLEOTIDE SEQUENCE [LARGE SCALE GENOMIC DNA]</scope>
    <source>
        <strain evidence="2">JCM 19241</strain>
    </source>
</reference>